<dbReference type="GO" id="GO:0005739">
    <property type="term" value="C:mitochondrion"/>
    <property type="evidence" value="ECO:0007669"/>
    <property type="project" value="TreeGrafter"/>
</dbReference>
<dbReference type="InterPro" id="IPR012705">
    <property type="entry name" value="2Me_IsoCit_deHydtase_PrpD"/>
</dbReference>
<dbReference type="NCBIfam" id="TIGR02330">
    <property type="entry name" value="prpD"/>
    <property type="match status" value="1"/>
</dbReference>
<evidence type="ECO:0000256" key="3">
    <source>
        <dbReference type="SAM" id="MobiDB-lite"/>
    </source>
</evidence>
<dbReference type="PANTHER" id="PTHR16943">
    <property type="entry name" value="2-METHYLCITRATE DEHYDRATASE-RELATED"/>
    <property type="match status" value="1"/>
</dbReference>
<keyword evidence="2" id="KW-0456">Lyase</keyword>
<reference evidence="5 6" key="1">
    <citation type="submission" date="2015-02" db="EMBL/GenBank/DDBJ databases">
        <title>Draft genome sequence of Aspergillus parasiticus SU-1.</title>
        <authorList>
            <person name="Yu J."/>
            <person name="Fedorova N."/>
            <person name="Yin Y."/>
            <person name="Losada L."/>
            <person name="Zafar N."/>
            <person name="Taujale R."/>
            <person name="Ehrlich K.C."/>
            <person name="Bhatnagar D."/>
            <person name="Cleveland T.E."/>
            <person name="Bennett J.W."/>
            <person name="Nierman W.C."/>
        </authorList>
    </citation>
    <scope>NUCLEOTIDE SEQUENCE [LARGE SCALE GENOMIC DNA]</scope>
    <source>
        <strain evidence="6">ATCC 56775 / NRRL 5862 / SRRC 143 / SU-1</strain>
    </source>
</reference>
<sequence length="1143" mass="129072">MTIPAADDNNCPSYDKVIDLIVDYAYDYEIDSPAAWTRAKAALIDALGAAIESIHTSPECAAMIGPVWPQTATVPGGFRLPGTQFQVDALKGAFDLGGMIRYLDHNDAFPGAEWGHPSDNLGAILSTADILSREALARGNPDEVISMKQVLTALIKAYEIQGVFQIRNAFNKVGLDHVILVKVASSAMVSWLMGLSRDQAQAVVSHAWADGHPLRVYRQAPNAGPRKGWAAGDACMRAVHLANLVRCGQPGIRSAITTPRWGFYDVLYRGQTFELPRPFTSWVMETVLFKVSTAEGHGLTAVEAALTIAEKLAQRGLRPEEDIVNIRARTQEAGMIIINKKGPLHNAADRDHCLRYMVAVVLLKGSQITTADYQDSSPWARDPRVETLRSITTMEEDPSFTRDYHDPQCRSVANALEVTLRDGTKLEELVPFPLGHVRRPETLQLVREKAQQNLGLKLSSERVGQILDTVDQPKFEKMAASDFATQLAEIYDDEIRKSALSRYGLALPGSHRGVQLVIVGPFLRIDQIDISGEYEIPQTYILSTPNNQDGILGGVPCQFCGVSFNISRIRSKWEPRSAAFGPGGRGGWIQGRDFTRDEESEEEQAQYRREYENCSSETGCCMVLRDPEFYGFFTPKPRLYDDDPADGIYGDDPDYEYESESDNEPLEYDSEASNGEDVDMDMRHNECTDGPEWTFKVQGPDAPEYDTKFYPLSTKLGESIYIINEDGSRTMNRDAYYRSRCYEHIAGPDCRNAQGYLGKNISAEEMTGCHTVQCILAKREDWEPRPDDLEFEQKSRYHLTGVAENMPSSGYGLKFAPVRHGIDNIQAETEFLLETSQEQLDETGLPFHPACFELFIQASKQCLGEVDIDTLVQIRDRACMESQPFPIEDHEDVKEGQEQVWNHTVGHEYLVANPIFIPSLKPIIQCATSTHRGFSVHNSPFESRNPTNSTSTAQDPFRGLPIEIILIIIEHLYSRDIAALRLASRAFTHLPTSLWFRLVVTEMPWLYEAWSSDPTPYRWASVIAHDVHQEKEAREEWNRDMEKQRLVIGEEMPEVQAEWLSNRPQWEWPDHPDRLEVLRLRPARLHYHTTNWYRLYRDITVNWKQLKGLQNRARIWDAVLQIVGAIKDARGEYVNEGFSDDIV</sequence>
<dbReference type="PROSITE" id="PS50181">
    <property type="entry name" value="FBOX"/>
    <property type="match status" value="1"/>
</dbReference>
<dbReference type="SUPFAM" id="SSF81383">
    <property type="entry name" value="F-box domain"/>
    <property type="match status" value="1"/>
</dbReference>
<feature type="region of interest" description="Disordered" evidence="3">
    <location>
        <begin position="641"/>
        <end position="678"/>
    </location>
</feature>
<dbReference type="InterPro" id="IPR036148">
    <property type="entry name" value="MmgE/PrpD_sf"/>
</dbReference>
<dbReference type="OrthoDB" id="10055203at2759"/>
<dbReference type="Pfam" id="PF19305">
    <property type="entry name" value="MmgE_PrpD_C"/>
    <property type="match status" value="1"/>
</dbReference>
<dbReference type="Gene3D" id="3.30.1330.120">
    <property type="entry name" value="2-methylcitrate dehydratase PrpD"/>
    <property type="match status" value="1"/>
</dbReference>
<feature type="compositionally biased region" description="Acidic residues" evidence="3">
    <location>
        <begin position="642"/>
        <end position="678"/>
    </location>
</feature>
<name>A0A0F0ILB1_ASPPU</name>
<proteinExistence type="inferred from homology"/>
<evidence type="ECO:0000256" key="1">
    <source>
        <dbReference type="ARBA" id="ARBA00006174"/>
    </source>
</evidence>
<dbReference type="InterPro" id="IPR036047">
    <property type="entry name" value="F-box-like_dom_sf"/>
</dbReference>
<dbReference type="STRING" id="1403190.A0A0F0ILB1"/>
<gene>
    <name evidence="5" type="ORF">P875_00117082</name>
</gene>
<dbReference type="Gene3D" id="1.10.4100.10">
    <property type="entry name" value="2-methylcitrate dehydratase PrpD"/>
    <property type="match status" value="1"/>
</dbReference>
<dbReference type="Proteomes" id="UP000033540">
    <property type="component" value="Unassembled WGS sequence"/>
</dbReference>
<feature type="domain" description="F-box" evidence="4">
    <location>
        <begin position="954"/>
        <end position="998"/>
    </location>
</feature>
<feature type="region of interest" description="Disordered" evidence="3">
    <location>
        <begin position="577"/>
        <end position="603"/>
    </location>
</feature>
<dbReference type="InterPro" id="IPR045336">
    <property type="entry name" value="MmgE_PrpD_N"/>
</dbReference>
<comment type="similarity">
    <text evidence="1">Belongs to the PrpD family.</text>
</comment>
<dbReference type="EMBL" id="JZEE01000191">
    <property type="protein sequence ID" value="KJK67527.1"/>
    <property type="molecule type" value="Genomic_DNA"/>
</dbReference>
<dbReference type="GO" id="GO:0051537">
    <property type="term" value="F:2 iron, 2 sulfur cluster binding"/>
    <property type="evidence" value="ECO:0007669"/>
    <property type="project" value="InterPro"/>
</dbReference>
<dbReference type="InterPro" id="IPR042188">
    <property type="entry name" value="MmgE/PrpD_sf_2"/>
</dbReference>
<evidence type="ECO:0000313" key="6">
    <source>
        <dbReference type="Proteomes" id="UP000033540"/>
    </source>
</evidence>
<protein>
    <submittedName>
        <fullName evidence="5">MmgE/PrpD family protein</fullName>
    </submittedName>
</protein>
<dbReference type="GO" id="GO:0047547">
    <property type="term" value="F:2-methylcitrate dehydratase activity"/>
    <property type="evidence" value="ECO:0007669"/>
    <property type="project" value="InterPro"/>
</dbReference>
<dbReference type="SUPFAM" id="SSF103378">
    <property type="entry name" value="2-methylcitrate dehydratase PrpD"/>
    <property type="match status" value="1"/>
</dbReference>
<dbReference type="Pfam" id="PF03972">
    <property type="entry name" value="MmgE_PrpD_N"/>
    <property type="match status" value="1"/>
</dbReference>
<dbReference type="InterPro" id="IPR042183">
    <property type="entry name" value="MmgE/PrpD_sf_1"/>
</dbReference>
<organism evidence="5 6">
    <name type="scientific">Aspergillus parasiticus (strain ATCC 56775 / NRRL 5862 / SRRC 143 / SU-1)</name>
    <dbReference type="NCBI Taxonomy" id="1403190"/>
    <lineage>
        <taxon>Eukaryota</taxon>
        <taxon>Fungi</taxon>
        <taxon>Dikarya</taxon>
        <taxon>Ascomycota</taxon>
        <taxon>Pezizomycotina</taxon>
        <taxon>Eurotiomycetes</taxon>
        <taxon>Eurotiomycetidae</taxon>
        <taxon>Eurotiales</taxon>
        <taxon>Aspergillaceae</taxon>
        <taxon>Aspergillus</taxon>
        <taxon>Aspergillus subgen. Circumdati</taxon>
    </lineage>
</organism>
<evidence type="ECO:0000256" key="2">
    <source>
        <dbReference type="ARBA" id="ARBA00023239"/>
    </source>
</evidence>
<evidence type="ECO:0000259" key="4">
    <source>
        <dbReference type="PROSITE" id="PS50181"/>
    </source>
</evidence>
<dbReference type="GO" id="GO:0019679">
    <property type="term" value="P:propionate metabolic process, methylcitrate cycle"/>
    <property type="evidence" value="ECO:0007669"/>
    <property type="project" value="InterPro"/>
</dbReference>
<dbReference type="InterPro" id="IPR045337">
    <property type="entry name" value="MmgE_PrpD_C"/>
</dbReference>
<dbReference type="AlphaFoldDB" id="A0A0F0ILB1"/>
<dbReference type="PANTHER" id="PTHR16943:SF15">
    <property type="entry name" value="DEHYDRATASE (PRPD), PUTATIVE-RELATED"/>
    <property type="match status" value="1"/>
</dbReference>
<evidence type="ECO:0000313" key="5">
    <source>
        <dbReference type="EMBL" id="KJK67527.1"/>
    </source>
</evidence>
<dbReference type="InterPro" id="IPR001810">
    <property type="entry name" value="F-box_dom"/>
</dbReference>
<accession>A0A0F0ILB1</accession>
<comment type="caution">
    <text evidence="5">The sequence shown here is derived from an EMBL/GenBank/DDBJ whole genome shotgun (WGS) entry which is preliminary data.</text>
</comment>
<dbReference type="InterPro" id="IPR005656">
    <property type="entry name" value="MmgE_PrpD"/>
</dbReference>